<reference evidence="1" key="1">
    <citation type="submission" date="2018-05" db="EMBL/GenBank/DDBJ databases">
        <authorList>
            <person name="Lanie J.A."/>
            <person name="Ng W.-L."/>
            <person name="Kazmierczak K.M."/>
            <person name="Andrzejewski T.M."/>
            <person name="Davidsen T.M."/>
            <person name="Wayne K.J."/>
            <person name="Tettelin H."/>
            <person name="Glass J.I."/>
            <person name="Rusch D."/>
            <person name="Podicherti R."/>
            <person name="Tsui H.-C.T."/>
            <person name="Winkler M.E."/>
        </authorList>
    </citation>
    <scope>NUCLEOTIDE SEQUENCE</scope>
</reference>
<feature type="non-terminal residue" evidence="1">
    <location>
        <position position="1"/>
    </location>
</feature>
<gene>
    <name evidence="1" type="ORF">METZ01_LOCUS504385</name>
</gene>
<organism evidence="1">
    <name type="scientific">marine metagenome</name>
    <dbReference type="NCBI Taxonomy" id="408172"/>
    <lineage>
        <taxon>unclassified sequences</taxon>
        <taxon>metagenomes</taxon>
        <taxon>ecological metagenomes</taxon>
    </lineage>
</organism>
<dbReference type="EMBL" id="UINC01222653">
    <property type="protein sequence ID" value="SVE51531.1"/>
    <property type="molecule type" value="Genomic_DNA"/>
</dbReference>
<protein>
    <submittedName>
        <fullName evidence="1">Uncharacterized protein</fullName>
    </submittedName>
</protein>
<dbReference type="AlphaFoldDB" id="A0A383E478"/>
<feature type="non-terminal residue" evidence="1">
    <location>
        <position position="233"/>
    </location>
</feature>
<name>A0A383E478_9ZZZZ</name>
<sequence length="233" mass="26016">KADDAISDELGLVGLLDDALIVRLTVERIRPRRSAISAYLDGIARDWPFVRNLELEADGEVHRLSELLIINLGFVLPSPEGNPDDTRGVVVVISDLNPALPFLVGFLRAIAAARDFARDTSRPTFERDERLAEQETGGEVFFEDYGRLRGTTFEPCEPEDATHFRVRQPVRGRAGDMARRIKPIEALRSLRRSSRQSKRLRRGVAGLEFGEAPVGPLERTFGSVVPIVFPSER</sequence>
<accession>A0A383E478</accession>
<proteinExistence type="predicted"/>
<evidence type="ECO:0000313" key="1">
    <source>
        <dbReference type="EMBL" id="SVE51531.1"/>
    </source>
</evidence>